<comment type="catalytic activity">
    <reaction evidence="1">
        <text>Hydrolyzes the link between N-acetylmuramoyl residues and L-amino acid residues in certain cell-wall glycopeptides.</text>
        <dbReference type="EC" id="3.5.1.28"/>
    </reaction>
</comment>
<protein>
    <recommendedName>
        <fullName evidence="2">N-acetylmuramoyl-L-alanine amidase</fullName>
        <ecNumber evidence="2">3.5.1.28</ecNumber>
    </recommendedName>
</protein>
<dbReference type="SUPFAM" id="SSF55846">
    <property type="entry name" value="N-acetylmuramoyl-L-alanine amidase-like"/>
    <property type="match status" value="1"/>
</dbReference>
<dbReference type="Proteomes" id="UP001431199">
    <property type="component" value="Unassembled WGS sequence"/>
</dbReference>
<evidence type="ECO:0000256" key="2">
    <source>
        <dbReference type="ARBA" id="ARBA00011901"/>
    </source>
</evidence>
<evidence type="ECO:0000256" key="3">
    <source>
        <dbReference type="ARBA" id="ARBA00022801"/>
    </source>
</evidence>
<dbReference type="SMART" id="SM00644">
    <property type="entry name" value="Ami_2"/>
    <property type="match status" value="1"/>
</dbReference>
<name>A0ABT2M1Q8_9FIRM</name>
<dbReference type="PANTHER" id="PTHR30417">
    <property type="entry name" value="N-ACETYLMURAMOYL-L-ALANINE AMIDASE AMID"/>
    <property type="match status" value="1"/>
</dbReference>
<keyword evidence="4" id="KW-0961">Cell wall biogenesis/degradation</keyword>
<comment type="caution">
    <text evidence="6">The sequence shown here is derived from an EMBL/GenBank/DDBJ whole genome shotgun (WGS) entry which is preliminary data.</text>
</comment>
<evidence type="ECO:0000313" key="7">
    <source>
        <dbReference type="Proteomes" id="UP001431199"/>
    </source>
</evidence>
<dbReference type="InterPro" id="IPR002502">
    <property type="entry name" value="Amidase_domain"/>
</dbReference>
<dbReference type="Pfam" id="PF01510">
    <property type="entry name" value="Amidase_2"/>
    <property type="match status" value="1"/>
</dbReference>
<dbReference type="Gene3D" id="3.40.80.10">
    <property type="entry name" value="Peptidoglycan recognition protein-like"/>
    <property type="match status" value="1"/>
</dbReference>
<dbReference type="RefSeq" id="WP_260978405.1">
    <property type="nucleotide sequence ID" value="NZ_JAODBU010000003.1"/>
</dbReference>
<proteinExistence type="predicted"/>
<evidence type="ECO:0000313" key="6">
    <source>
        <dbReference type="EMBL" id="MCT7398183.1"/>
    </source>
</evidence>
<reference evidence="6" key="1">
    <citation type="submission" date="2022-09" db="EMBL/GenBank/DDBJ databases">
        <title>Eubacterium sp. LFL-14 isolated from human feces.</title>
        <authorList>
            <person name="Liu F."/>
        </authorList>
    </citation>
    <scope>NUCLEOTIDE SEQUENCE</scope>
    <source>
        <strain evidence="6">LFL-14</strain>
    </source>
</reference>
<dbReference type="InterPro" id="IPR036505">
    <property type="entry name" value="Amidase/PGRP_sf"/>
</dbReference>
<organism evidence="6 7">
    <name type="scientific">Eubacterium album</name>
    <dbReference type="NCBI Taxonomy" id="2978477"/>
    <lineage>
        <taxon>Bacteria</taxon>
        <taxon>Bacillati</taxon>
        <taxon>Bacillota</taxon>
        <taxon>Clostridia</taxon>
        <taxon>Eubacteriales</taxon>
        <taxon>Eubacteriaceae</taxon>
        <taxon>Eubacterium</taxon>
    </lineage>
</organism>
<keyword evidence="3" id="KW-0378">Hydrolase</keyword>
<dbReference type="EMBL" id="JAODBU010000003">
    <property type="protein sequence ID" value="MCT7398183.1"/>
    <property type="molecule type" value="Genomic_DNA"/>
</dbReference>
<gene>
    <name evidence="6" type="ORF">N5B56_03650</name>
</gene>
<dbReference type="EC" id="3.5.1.28" evidence="2"/>
<evidence type="ECO:0000256" key="4">
    <source>
        <dbReference type="ARBA" id="ARBA00023316"/>
    </source>
</evidence>
<evidence type="ECO:0000256" key="1">
    <source>
        <dbReference type="ARBA" id="ARBA00001561"/>
    </source>
</evidence>
<dbReference type="PANTHER" id="PTHR30417:SF1">
    <property type="entry name" value="N-ACETYLMURAMOYL-L-ALANINE AMIDASE AMID"/>
    <property type="match status" value="1"/>
</dbReference>
<dbReference type="CDD" id="cd06583">
    <property type="entry name" value="PGRP"/>
    <property type="match status" value="1"/>
</dbReference>
<accession>A0ABT2M1Q8</accession>
<evidence type="ECO:0000259" key="5">
    <source>
        <dbReference type="SMART" id="SM00644"/>
    </source>
</evidence>
<sequence>MRYMRKSKRRKERIKKIGILLIVALVAMVAWKASEIYYGKINLSKLENMERPEWIDVQIIDVDGASRSGEKLDSIKDIVIHYVGNPGSTAQQNHDFYAGNQSNVSSHFVVGLDGEVIQCIPLDEMSAASNWRNNDTISIEVCHPDKSGKFNKKTYKSLVKLTAWLEMACGLNEDHVIRHYDITGKECPRYYVKHEDAWKKFKKDVKKYRK</sequence>
<dbReference type="InterPro" id="IPR051206">
    <property type="entry name" value="NAMLAA_amidase_2"/>
</dbReference>
<keyword evidence="7" id="KW-1185">Reference proteome</keyword>
<feature type="domain" description="N-acetylmuramoyl-L-alanine amidase" evidence="5">
    <location>
        <begin position="65"/>
        <end position="190"/>
    </location>
</feature>